<sequence length="184" mass="21997">MERENLYFVAIIPPQEICDEITAFRQDFAQHYNSRAALKVVPHITLKTPFKLVSDAHTQIISWFKDLVVSEEPFKIELRNFGAFHNKYKPVVFVHPELTQPLKQLQKTILDSFLDYFPFVQIPEVEFKFKPHVTVAYRDLQPEEFYKAWQVYKTKEYQAEFLVENFHLLQHDGKKWNVVESYEI</sequence>
<protein>
    <submittedName>
        <fullName evidence="1">2'-5' RNA ligase family protein</fullName>
    </submittedName>
</protein>
<keyword evidence="2" id="KW-1185">Reference proteome</keyword>
<dbReference type="InterPro" id="IPR050580">
    <property type="entry name" value="2H_phosphoesterase_YjcG-like"/>
</dbReference>
<reference evidence="1 2" key="1">
    <citation type="submission" date="2023-07" db="EMBL/GenBank/DDBJ databases">
        <authorList>
            <person name="Lian W.-H."/>
        </authorList>
    </citation>
    <scope>NUCLEOTIDE SEQUENCE [LARGE SCALE GENOMIC DNA]</scope>
    <source>
        <strain evidence="1 2">SYSU DXS3180</strain>
    </source>
</reference>
<organism evidence="1 2">
    <name type="scientific">Danxiaibacter flavus</name>
    <dbReference type="NCBI Taxonomy" id="3049108"/>
    <lineage>
        <taxon>Bacteria</taxon>
        <taxon>Pseudomonadati</taxon>
        <taxon>Bacteroidota</taxon>
        <taxon>Chitinophagia</taxon>
        <taxon>Chitinophagales</taxon>
        <taxon>Chitinophagaceae</taxon>
        <taxon>Danxiaibacter</taxon>
    </lineage>
</organism>
<evidence type="ECO:0000313" key="2">
    <source>
        <dbReference type="Proteomes" id="UP001560573"/>
    </source>
</evidence>
<gene>
    <name evidence="1" type="ORF">QTN47_22175</name>
</gene>
<dbReference type="Pfam" id="PF13563">
    <property type="entry name" value="2_5_RNA_ligase2"/>
    <property type="match status" value="1"/>
</dbReference>
<name>A0ABV3ZK77_9BACT</name>
<dbReference type="InterPro" id="IPR009097">
    <property type="entry name" value="Cyclic_Pdiesterase"/>
</dbReference>
<accession>A0ABV3ZK77</accession>
<dbReference type="RefSeq" id="WP_369331648.1">
    <property type="nucleotide sequence ID" value="NZ_JAULBC010000008.1"/>
</dbReference>
<dbReference type="Proteomes" id="UP001560573">
    <property type="component" value="Unassembled WGS sequence"/>
</dbReference>
<dbReference type="SUPFAM" id="SSF55144">
    <property type="entry name" value="LigT-like"/>
    <property type="match status" value="1"/>
</dbReference>
<evidence type="ECO:0000313" key="1">
    <source>
        <dbReference type="EMBL" id="MEX6690233.1"/>
    </source>
</evidence>
<dbReference type="GO" id="GO:0016874">
    <property type="term" value="F:ligase activity"/>
    <property type="evidence" value="ECO:0007669"/>
    <property type="project" value="UniProtKB-KW"/>
</dbReference>
<dbReference type="Gene3D" id="3.90.1140.10">
    <property type="entry name" value="Cyclic phosphodiesterase"/>
    <property type="match status" value="1"/>
</dbReference>
<dbReference type="EMBL" id="JAULBC010000008">
    <property type="protein sequence ID" value="MEX6690233.1"/>
    <property type="molecule type" value="Genomic_DNA"/>
</dbReference>
<comment type="caution">
    <text evidence="1">The sequence shown here is derived from an EMBL/GenBank/DDBJ whole genome shotgun (WGS) entry which is preliminary data.</text>
</comment>
<keyword evidence="1" id="KW-0436">Ligase</keyword>
<proteinExistence type="predicted"/>
<dbReference type="PANTHER" id="PTHR40037:SF1">
    <property type="entry name" value="PHOSPHOESTERASE SAOUHSC_00951-RELATED"/>
    <property type="match status" value="1"/>
</dbReference>
<dbReference type="PANTHER" id="PTHR40037">
    <property type="entry name" value="PHOSPHOESTERASE YJCG-RELATED"/>
    <property type="match status" value="1"/>
</dbReference>